<dbReference type="AlphaFoldDB" id="A0A336JJL2"/>
<accession>A0A336JJL2</accession>
<feature type="region of interest" description="Disordered" evidence="1">
    <location>
        <begin position="1"/>
        <end position="40"/>
    </location>
</feature>
<keyword evidence="5" id="KW-1185">Reference proteome</keyword>
<dbReference type="EMBL" id="UFQQ01000004">
    <property type="protein sequence ID" value="SSW89900.1"/>
    <property type="molecule type" value="Genomic_DNA"/>
</dbReference>
<dbReference type="Proteomes" id="UP000252631">
    <property type="component" value="Unassembled WGS sequence"/>
</dbReference>
<dbReference type="Proteomes" id="UP000256343">
    <property type="component" value="Unassembled WGS sequence"/>
</dbReference>
<evidence type="ECO:0000313" key="2">
    <source>
        <dbReference type="EMBL" id="RED38447.1"/>
    </source>
</evidence>
<protein>
    <submittedName>
        <fullName evidence="3">Uncharacterized protein</fullName>
    </submittedName>
</protein>
<evidence type="ECO:0000313" key="4">
    <source>
        <dbReference type="Proteomes" id="UP000252631"/>
    </source>
</evidence>
<name>A0A336JJL2_9BRAD</name>
<sequence>MPGLDPGIHDRQRNHLLPWMAGSSPAMTSRLGSGRAEHDRRVSNASYGAIDTGEKSTNQLFGCTKPLIFGLSARGPTSWAT</sequence>
<evidence type="ECO:0000313" key="5">
    <source>
        <dbReference type="Proteomes" id="UP000256343"/>
    </source>
</evidence>
<evidence type="ECO:0000313" key="3">
    <source>
        <dbReference type="EMBL" id="SSW89900.1"/>
    </source>
</evidence>
<proteinExistence type="predicted"/>
<gene>
    <name evidence="2" type="ORF">BJ125_104200</name>
    <name evidence="3" type="ORF">SAMN05892882_104200</name>
</gene>
<reference evidence="2 5" key="2">
    <citation type="submission" date="2018-07" db="EMBL/GenBank/DDBJ databases">
        <title>Genomic Encyclopedia of Archaeal and Bacterial Type Strains, Phase II (KMG-II): from individual species to whole genera.</title>
        <authorList>
            <person name="Goeker M."/>
        </authorList>
    </citation>
    <scope>NUCLEOTIDE SEQUENCE [LARGE SCALE GENOMIC DNA]</scope>
    <source>
        <strain evidence="2 5">JA575</strain>
    </source>
</reference>
<organism evidence="3 4">
    <name type="scientific">Rhodopseudomonas pentothenatexigens</name>
    <dbReference type="NCBI Taxonomy" id="999699"/>
    <lineage>
        <taxon>Bacteria</taxon>
        <taxon>Pseudomonadati</taxon>
        <taxon>Pseudomonadota</taxon>
        <taxon>Alphaproteobacteria</taxon>
        <taxon>Hyphomicrobiales</taxon>
        <taxon>Nitrobacteraceae</taxon>
        <taxon>Rhodopseudomonas</taxon>
    </lineage>
</organism>
<reference evidence="3 4" key="1">
    <citation type="submission" date="2017-08" db="EMBL/GenBank/DDBJ databases">
        <authorList>
            <person name="de Groot N.N."/>
        </authorList>
    </citation>
    <scope>NUCLEOTIDE SEQUENCE [LARGE SCALE GENOMIC DNA]</scope>
    <source>
        <strain evidence="3 4">JA575</strain>
    </source>
</reference>
<dbReference type="EMBL" id="QRDT01000004">
    <property type="protein sequence ID" value="RED38447.1"/>
    <property type="molecule type" value="Genomic_DNA"/>
</dbReference>
<evidence type="ECO:0000256" key="1">
    <source>
        <dbReference type="SAM" id="MobiDB-lite"/>
    </source>
</evidence>